<dbReference type="PANTHER" id="PTHR33531">
    <property type="entry name" value="RUBRERYTHRIN SUBFAMILY"/>
    <property type="match status" value="1"/>
</dbReference>
<accession>A0A4Z0D4B3</accession>
<comment type="caution">
    <text evidence="2">The sequence shown here is derived from an EMBL/GenBank/DDBJ whole genome shotgun (WGS) entry which is preliminary data.</text>
</comment>
<dbReference type="InterPro" id="IPR009078">
    <property type="entry name" value="Ferritin-like_SF"/>
</dbReference>
<dbReference type="AlphaFoldDB" id="A0A4Z0D4B3"/>
<dbReference type="OrthoDB" id="9792569at2"/>
<keyword evidence="3" id="KW-1185">Reference proteome</keyword>
<dbReference type="EMBL" id="SRIB01000010">
    <property type="protein sequence ID" value="TFZ39696.1"/>
    <property type="molecule type" value="Genomic_DNA"/>
</dbReference>
<dbReference type="Proteomes" id="UP000298381">
    <property type="component" value="Unassembled WGS sequence"/>
</dbReference>
<sequence length="161" mass="19359">MNYLDMAIKLETEGETFYLEQADKNSGSEIERVFRLLANEERKHRELLENLSKKLDYTIPETDSEIEFESIFRDEKDFKLETAVEPKQIDVYRLALQKEKESIELYQKMKEEASDEEEKALVDFLIKQEENHYRIFNNIVELLRKSEEWVESAEFGKRETY</sequence>
<dbReference type="InterPro" id="IPR012347">
    <property type="entry name" value="Ferritin-like"/>
</dbReference>
<dbReference type="Pfam" id="PF02915">
    <property type="entry name" value="Rubrerythrin"/>
    <property type="match status" value="1"/>
</dbReference>
<dbReference type="GO" id="GO:0046872">
    <property type="term" value="F:metal ion binding"/>
    <property type="evidence" value="ECO:0007669"/>
    <property type="project" value="InterPro"/>
</dbReference>
<dbReference type="GO" id="GO:0016491">
    <property type="term" value="F:oxidoreductase activity"/>
    <property type="evidence" value="ECO:0007669"/>
    <property type="project" value="InterPro"/>
</dbReference>
<name>A0A4Z0D4B3_9FIRM</name>
<dbReference type="InterPro" id="IPR003251">
    <property type="entry name" value="Rr_diiron-bd_dom"/>
</dbReference>
<reference evidence="2 3" key="1">
    <citation type="submission" date="2019-03" db="EMBL/GenBank/DDBJ databases">
        <title>Draft genome sequence data and analysis of a Fermenting Bacterium, Soehngenia longevitae strain 1933PT, isolated from petroleum reservoir in Azerbaijan.</title>
        <authorList>
            <person name="Grouzdev D.S."/>
            <person name="Bidzhieva S.K."/>
            <person name="Sokolova D.S."/>
            <person name="Tourova T.P."/>
            <person name="Poltaraus A.B."/>
            <person name="Nazina T.N."/>
        </authorList>
    </citation>
    <scope>NUCLEOTIDE SEQUENCE [LARGE SCALE GENOMIC DNA]</scope>
    <source>
        <strain evidence="2 3">1933P</strain>
    </source>
</reference>
<dbReference type="SUPFAM" id="SSF47240">
    <property type="entry name" value="Ferritin-like"/>
    <property type="match status" value="1"/>
</dbReference>
<dbReference type="CDD" id="cd01045">
    <property type="entry name" value="Ferritin_like_AB"/>
    <property type="match status" value="1"/>
</dbReference>
<gene>
    <name evidence="2" type="ORF">E4100_07725</name>
</gene>
<proteinExistence type="predicted"/>
<feature type="domain" description="Rubrerythrin diiron-binding" evidence="1">
    <location>
        <begin position="3"/>
        <end position="138"/>
    </location>
</feature>
<organism evidence="2 3">
    <name type="scientific">Soehngenia longivitae</name>
    <dbReference type="NCBI Taxonomy" id="2562294"/>
    <lineage>
        <taxon>Bacteria</taxon>
        <taxon>Bacillati</taxon>
        <taxon>Bacillota</taxon>
        <taxon>Tissierellia</taxon>
        <taxon>Tissierellales</taxon>
        <taxon>Tissierellaceae</taxon>
        <taxon>Soehngenia</taxon>
    </lineage>
</organism>
<evidence type="ECO:0000259" key="1">
    <source>
        <dbReference type="Pfam" id="PF02915"/>
    </source>
</evidence>
<evidence type="ECO:0000313" key="2">
    <source>
        <dbReference type="EMBL" id="TFZ39696.1"/>
    </source>
</evidence>
<dbReference type="RefSeq" id="WP_135271464.1">
    <property type="nucleotide sequence ID" value="NZ_SRIB01000010.1"/>
</dbReference>
<dbReference type="PANTHER" id="PTHR33531:SF7">
    <property type="entry name" value="HYPOTHETICAL MEMBRANE PROTEIN, CONSERVED"/>
    <property type="match status" value="1"/>
</dbReference>
<dbReference type="Gene3D" id="1.20.1260.10">
    <property type="match status" value="1"/>
</dbReference>
<protein>
    <submittedName>
        <fullName evidence="2">Rubrerythrin</fullName>
    </submittedName>
</protein>
<evidence type="ECO:0000313" key="3">
    <source>
        <dbReference type="Proteomes" id="UP000298381"/>
    </source>
</evidence>